<protein>
    <submittedName>
        <fullName evidence="1">Uncharacterized protein</fullName>
    </submittedName>
</protein>
<dbReference type="RefSeq" id="WP_232595574.1">
    <property type="nucleotide sequence ID" value="NZ_BSPD01000019.1"/>
</dbReference>
<evidence type="ECO:0000313" key="1">
    <source>
        <dbReference type="EMBL" id="GLS24780.1"/>
    </source>
</evidence>
<keyword evidence="2" id="KW-1185">Reference proteome</keyword>
<name>A0AA37T0U1_9GAMM</name>
<reference evidence="1 2" key="1">
    <citation type="journal article" date="2014" name="Int. J. Syst. Evol. Microbiol.">
        <title>Complete genome sequence of Corynebacterium casei LMG S-19264T (=DSM 44701T), isolated from a smear-ripened cheese.</title>
        <authorList>
            <consortium name="US DOE Joint Genome Institute (JGI-PGF)"/>
            <person name="Walter F."/>
            <person name="Albersmeier A."/>
            <person name="Kalinowski J."/>
            <person name="Ruckert C."/>
        </authorList>
    </citation>
    <scope>NUCLEOTIDE SEQUENCE [LARGE SCALE GENOMIC DNA]</scope>
    <source>
        <strain evidence="1 2">NBRC 110095</strain>
    </source>
</reference>
<organism evidence="1 2">
    <name type="scientific">Marinibactrum halimedae</name>
    <dbReference type="NCBI Taxonomy" id="1444977"/>
    <lineage>
        <taxon>Bacteria</taxon>
        <taxon>Pseudomonadati</taxon>
        <taxon>Pseudomonadota</taxon>
        <taxon>Gammaproteobacteria</taxon>
        <taxon>Cellvibrionales</taxon>
        <taxon>Cellvibrionaceae</taxon>
        <taxon>Marinibactrum</taxon>
    </lineage>
</organism>
<dbReference type="AlphaFoldDB" id="A0AA37T0U1"/>
<comment type="caution">
    <text evidence="1">The sequence shown here is derived from an EMBL/GenBank/DDBJ whole genome shotgun (WGS) entry which is preliminary data.</text>
</comment>
<dbReference type="Proteomes" id="UP001156870">
    <property type="component" value="Unassembled WGS sequence"/>
</dbReference>
<accession>A0AA37T0U1</accession>
<gene>
    <name evidence="1" type="ORF">GCM10007877_04940</name>
</gene>
<proteinExistence type="predicted"/>
<dbReference type="EMBL" id="BSPD01000019">
    <property type="protein sequence ID" value="GLS24780.1"/>
    <property type="molecule type" value="Genomic_DNA"/>
</dbReference>
<evidence type="ECO:0000313" key="2">
    <source>
        <dbReference type="Proteomes" id="UP001156870"/>
    </source>
</evidence>
<sequence>MSFEMLDKAGTDPSCMYDGLSCRTSGALLEDEFLKNGKGMKFFPWIKINHIYANITAETGGWMALIARLYCQGYRKFRVLSGRHGDVYNYDNNLFGGGFYGEDRQRKINMENGTSTFGNGSTQVNYITVPETISIDVVDMATYSFGQQTQGIKLQSKIAKARGEVLILSWCFSLYAFNSLTINKVVELQQHEYQHQNEPLYKGISGFGVASMTAIGAVKVRENAKWTVKRHHEFCYPVRNVIMNDWMWAYQ</sequence>